<dbReference type="InterPro" id="IPR016181">
    <property type="entry name" value="Acyl_CoA_acyltransferase"/>
</dbReference>
<name>A0AAW8GC42_9GAMM</name>
<dbReference type="EMBL" id="JAUTBB010000001">
    <property type="protein sequence ID" value="MDQ1119720.1"/>
    <property type="molecule type" value="Genomic_DNA"/>
</dbReference>
<dbReference type="Pfam" id="PF13508">
    <property type="entry name" value="Acetyltransf_7"/>
    <property type="match status" value="1"/>
</dbReference>
<dbReference type="GO" id="GO:0016747">
    <property type="term" value="F:acyltransferase activity, transferring groups other than amino-acyl groups"/>
    <property type="evidence" value="ECO:0007669"/>
    <property type="project" value="InterPro"/>
</dbReference>
<feature type="domain" description="N-acetyltransferase" evidence="1">
    <location>
        <begin position="11"/>
        <end position="161"/>
    </location>
</feature>
<dbReference type="PROSITE" id="PS51186">
    <property type="entry name" value="GNAT"/>
    <property type="match status" value="1"/>
</dbReference>
<organism evidence="2 3">
    <name type="scientific">Pseudoxanthomonas winnipegensis</name>
    <dbReference type="NCBI Taxonomy" id="2480810"/>
    <lineage>
        <taxon>Bacteria</taxon>
        <taxon>Pseudomonadati</taxon>
        <taxon>Pseudomonadota</taxon>
        <taxon>Gammaproteobacteria</taxon>
        <taxon>Lysobacterales</taxon>
        <taxon>Lysobacteraceae</taxon>
        <taxon>Pseudoxanthomonas</taxon>
    </lineage>
</organism>
<accession>A0AAW8GC42</accession>
<evidence type="ECO:0000313" key="3">
    <source>
        <dbReference type="Proteomes" id="UP001234354"/>
    </source>
</evidence>
<dbReference type="SUPFAM" id="SSF55729">
    <property type="entry name" value="Acyl-CoA N-acyltransferases (Nat)"/>
    <property type="match status" value="1"/>
</dbReference>
<proteinExistence type="predicted"/>
<reference evidence="2" key="1">
    <citation type="submission" date="2023-07" db="EMBL/GenBank/DDBJ databases">
        <title>Functional and genomic diversity of the sorghum phyllosphere microbiome.</title>
        <authorList>
            <person name="Shade A."/>
        </authorList>
    </citation>
    <scope>NUCLEOTIDE SEQUENCE</scope>
    <source>
        <strain evidence="2">SORGH_AS_0908</strain>
    </source>
</reference>
<sequence length="189" mass="20173">MSDAPYAQSPMHVRPCLRADLDAMLDIVNRAAVAYQGVIPPDCWHAPYMSRAALSEEMARGVQFSGIALGGALVGIMGMERVGDVCLIRHAYVLPGYQGHGVGSALLERLCDAHAHTVILVGTWAAAHWAIGFYRRNGFASVPDARIAPLLRGYWNVPQRQIETSTVLSRPALSDAQIAGLEKGGGPAG</sequence>
<protein>
    <submittedName>
        <fullName evidence="2">GNAT superfamily N-acetyltransferase</fullName>
    </submittedName>
</protein>
<evidence type="ECO:0000313" key="2">
    <source>
        <dbReference type="EMBL" id="MDQ1119720.1"/>
    </source>
</evidence>
<gene>
    <name evidence="2" type="ORF">QE383_002028</name>
</gene>
<dbReference type="InterPro" id="IPR000182">
    <property type="entry name" value="GNAT_dom"/>
</dbReference>
<comment type="caution">
    <text evidence="2">The sequence shown here is derived from an EMBL/GenBank/DDBJ whole genome shotgun (WGS) entry which is preliminary data.</text>
</comment>
<dbReference type="CDD" id="cd04301">
    <property type="entry name" value="NAT_SF"/>
    <property type="match status" value="1"/>
</dbReference>
<evidence type="ECO:0000259" key="1">
    <source>
        <dbReference type="PROSITE" id="PS51186"/>
    </source>
</evidence>
<dbReference type="AlphaFoldDB" id="A0AAW8GC42"/>
<dbReference type="Gene3D" id="3.40.630.30">
    <property type="match status" value="1"/>
</dbReference>
<dbReference type="Proteomes" id="UP001234354">
    <property type="component" value="Unassembled WGS sequence"/>
</dbReference>